<sequence length="415" mass="44462">MKLNNRWLVVFMLWTVCFLNYADRQAIFVVFPLFEREFSLNNFYLGVLSASFMGTYAITGPLAGWACDRLPRRNLVIGALVLWSAMTALSSLAHTYTQLLLGIAMAGVGEAFYFPSAMSLISDYHAVDTRSRAMAFHQSGVYAGSIIGGWLAGVLGQRIGWRIGFRGFGGAGILLGLLLYLLLREPPRGLSDPNVGPIPRGGGFWQSLCDLAANRIARLLVVVFIGANFVAMVFTVWMPTYLFTRFHLSLSVAGLSGTAYMQIASILGVILGGIAADSGVRHGSGPGATRMRVQAMGLLCAVPALCLSGWATRVAYVLAAMVGFGLCKGVYEASLWASLHDVVPIEQRGSSVGLMNSLGWLGAAGAQLLVGYASERFSMGACLSATAIIYFCIAVTLLYSARLTQREGISQTSAT</sequence>
<dbReference type="GO" id="GO:0016020">
    <property type="term" value="C:membrane"/>
    <property type="evidence" value="ECO:0007669"/>
    <property type="project" value="UniProtKB-SubCell"/>
</dbReference>
<accession>A0A1H5UPY9</accession>
<protein>
    <submittedName>
        <fullName evidence="8">Predicted arabinose efflux permease, MFS family</fullName>
    </submittedName>
</protein>
<proteinExistence type="predicted"/>
<keyword evidence="5 6" id="KW-0472">Membrane</keyword>
<feature type="transmembrane region" description="Helical" evidence="6">
    <location>
        <begin position="378"/>
        <end position="399"/>
    </location>
</feature>
<evidence type="ECO:0000256" key="2">
    <source>
        <dbReference type="ARBA" id="ARBA00022448"/>
    </source>
</evidence>
<feature type="transmembrane region" description="Helical" evidence="6">
    <location>
        <begin position="163"/>
        <end position="183"/>
    </location>
</feature>
<feature type="transmembrane region" description="Helical" evidence="6">
    <location>
        <begin position="99"/>
        <end position="121"/>
    </location>
</feature>
<evidence type="ECO:0000313" key="9">
    <source>
        <dbReference type="Proteomes" id="UP000236728"/>
    </source>
</evidence>
<evidence type="ECO:0000313" key="8">
    <source>
        <dbReference type="EMBL" id="SEF77163.1"/>
    </source>
</evidence>
<evidence type="ECO:0000256" key="4">
    <source>
        <dbReference type="ARBA" id="ARBA00022989"/>
    </source>
</evidence>
<dbReference type="InterPro" id="IPR011701">
    <property type="entry name" value="MFS"/>
</dbReference>
<dbReference type="Gene3D" id="1.20.1250.20">
    <property type="entry name" value="MFS general substrate transporter like domains"/>
    <property type="match status" value="1"/>
</dbReference>
<feature type="transmembrane region" description="Helical" evidence="6">
    <location>
        <begin position="133"/>
        <end position="151"/>
    </location>
</feature>
<feature type="transmembrane region" description="Helical" evidence="6">
    <location>
        <begin position="43"/>
        <end position="63"/>
    </location>
</feature>
<name>A0A1H5UPY9_9BACT</name>
<dbReference type="PANTHER" id="PTHR23505">
    <property type="entry name" value="SPINSTER"/>
    <property type="match status" value="1"/>
</dbReference>
<keyword evidence="4 6" id="KW-1133">Transmembrane helix</keyword>
<feature type="transmembrane region" description="Helical" evidence="6">
    <location>
        <begin position="75"/>
        <end position="93"/>
    </location>
</feature>
<dbReference type="Proteomes" id="UP000236728">
    <property type="component" value="Unassembled WGS sequence"/>
</dbReference>
<feature type="transmembrane region" description="Helical" evidence="6">
    <location>
        <begin position="292"/>
        <end position="311"/>
    </location>
</feature>
<dbReference type="EMBL" id="FNVA01000001">
    <property type="protein sequence ID" value="SEF77163.1"/>
    <property type="molecule type" value="Genomic_DNA"/>
</dbReference>
<feature type="transmembrane region" description="Helical" evidence="6">
    <location>
        <begin position="216"/>
        <end position="239"/>
    </location>
</feature>
<dbReference type="OrthoDB" id="9794076at2"/>
<organism evidence="8 9">
    <name type="scientific">Bryocella elongata</name>
    <dbReference type="NCBI Taxonomy" id="863522"/>
    <lineage>
        <taxon>Bacteria</taxon>
        <taxon>Pseudomonadati</taxon>
        <taxon>Acidobacteriota</taxon>
        <taxon>Terriglobia</taxon>
        <taxon>Terriglobales</taxon>
        <taxon>Acidobacteriaceae</taxon>
        <taxon>Bryocella</taxon>
    </lineage>
</organism>
<evidence type="ECO:0000259" key="7">
    <source>
        <dbReference type="PROSITE" id="PS50850"/>
    </source>
</evidence>
<dbReference type="InterPro" id="IPR036259">
    <property type="entry name" value="MFS_trans_sf"/>
</dbReference>
<dbReference type="InterPro" id="IPR044770">
    <property type="entry name" value="MFS_spinster-like"/>
</dbReference>
<feature type="transmembrane region" description="Helical" evidence="6">
    <location>
        <begin position="259"/>
        <end position="280"/>
    </location>
</feature>
<evidence type="ECO:0000256" key="5">
    <source>
        <dbReference type="ARBA" id="ARBA00023136"/>
    </source>
</evidence>
<dbReference type="GO" id="GO:0022857">
    <property type="term" value="F:transmembrane transporter activity"/>
    <property type="evidence" value="ECO:0007669"/>
    <property type="project" value="InterPro"/>
</dbReference>
<keyword evidence="9" id="KW-1185">Reference proteome</keyword>
<feature type="domain" description="Major facilitator superfamily (MFS) profile" evidence="7">
    <location>
        <begin position="9"/>
        <end position="404"/>
    </location>
</feature>
<dbReference type="RefSeq" id="WP_103931950.1">
    <property type="nucleotide sequence ID" value="NZ_FNVA01000001.1"/>
</dbReference>
<dbReference type="PANTHER" id="PTHR23505:SF79">
    <property type="entry name" value="PROTEIN SPINSTER"/>
    <property type="match status" value="1"/>
</dbReference>
<keyword evidence="3 6" id="KW-0812">Transmembrane</keyword>
<evidence type="ECO:0000256" key="6">
    <source>
        <dbReference type="SAM" id="Phobius"/>
    </source>
</evidence>
<evidence type="ECO:0000256" key="1">
    <source>
        <dbReference type="ARBA" id="ARBA00004141"/>
    </source>
</evidence>
<dbReference type="Pfam" id="PF07690">
    <property type="entry name" value="MFS_1"/>
    <property type="match status" value="1"/>
</dbReference>
<dbReference type="InterPro" id="IPR020846">
    <property type="entry name" value="MFS_dom"/>
</dbReference>
<evidence type="ECO:0000256" key="3">
    <source>
        <dbReference type="ARBA" id="ARBA00022692"/>
    </source>
</evidence>
<dbReference type="AlphaFoldDB" id="A0A1H5UPY9"/>
<keyword evidence="2" id="KW-0813">Transport</keyword>
<comment type="subcellular location">
    <subcellularLocation>
        <location evidence="1">Membrane</location>
        <topology evidence="1">Multi-pass membrane protein</topology>
    </subcellularLocation>
</comment>
<dbReference type="SUPFAM" id="SSF103473">
    <property type="entry name" value="MFS general substrate transporter"/>
    <property type="match status" value="1"/>
</dbReference>
<reference evidence="8 9" key="1">
    <citation type="submission" date="2016-10" db="EMBL/GenBank/DDBJ databases">
        <authorList>
            <person name="de Groot N.N."/>
        </authorList>
    </citation>
    <scope>NUCLEOTIDE SEQUENCE [LARGE SCALE GENOMIC DNA]</scope>
    <source>
        <strain evidence="8 9">DSM 22489</strain>
    </source>
</reference>
<gene>
    <name evidence="8" type="ORF">SAMN05421819_1132</name>
</gene>
<dbReference type="PROSITE" id="PS50850">
    <property type="entry name" value="MFS"/>
    <property type="match status" value="1"/>
</dbReference>